<dbReference type="SUPFAM" id="SSF143034">
    <property type="entry name" value="L35p-like"/>
    <property type="match status" value="1"/>
</dbReference>
<sequence length="65" mass="7297">MARRKTKKAVAKRFKITGTGKVLRAHAGRRHLLSSKSAKRKRKLAKSAVVDKTDEARIKLNLPFA</sequence>
<keyword evidence="2 4" id="KW-0689">Ribosomal protein</keyword>
<organism evidence="6 7">
    <name type="scientific">Corallococcus praedator</name>
    <dbReference type="NCBI Taxonomy" id="2316724"/>
    <lineage>
        <taxon>Bacteria</taxon>
        <taxon>Pseudomonadati</taxon>
        <taxon>Myxococcota</taxon>
        <taxon>Myxococcia</taxon>
        <taxon>Myxococcales</taxon>
        <taxon>Cystobacterineae</taxon>
        <taxon>Myxococcaceae</taxon>
        <taxon>Corallococcus</taxon>
    </lineage>
</organism>
<comment type="similarity">
    <text evidence="1 4 5">Belongs to the bacterial ribosomal protein bL35 family.</text>
</comment>
<accession>A0ABX9Q1U3</accession>
<dbReference type="PRINTS" id="PR00064">
    <property type="entry name" value="RIBOSOMALL35"/>
</dbReference>
<dbReference type="InterPro" id="IPR037229">
    <property type="entry name" value="Ribosomal_bL35_sf"/>
</dbReference>
<dbReference type="Gene3D" id="4.10.410.60">
    <property type="match status" value="1"/>
</dbReference>
<dbReference type="PANTHER" id="PTHR33343:SF1">
    <property type="entry name" value="LARGE RIBOSOMAL SUBUNIT PROTEIN BL35M"/>
    <property type="match status" value="1"/>
</dbReference>
<dbReference type="EMBL" id="RAWI01001301">
    <property type="protein sequence ID" value="RKH76915.1"/>
    <property type="molecule type" value="Genomic_DNA"/>
</dbReference>
<name>A0ABX9Q1U3_9BACT</name>
<dbReference type="PROSITE" id="PS00936">
    <property type="entry name" value="RIBOSOMAL_L35"/>
    <property type="match status" value="1"/>
</dbReference>
<evidence type="ECO:0000256" key="5">
    <source>
        <dbReference type="RuleBase" id="RU000568"/>
    </source>
</evidence>
<reference evidence="6 7" key="1">
    <citation type="submission" date="2018-09" db="EMBL/GenBank/DDBJ databases">
        <authorList>
            <person name="Livingstone P.G."/>
            <person name="Whitworth D.E."/>
        </authorList>
    </citation>
    <scope>NUCLEOTIDE SEQUENCE [LARGE SCALE GENOMIC DNA]</scope>
    <source>
        <strain evidence="6 7">CA031B</strain>
    </source>
</reference>
<evidence type="ECO:0000256" key="3">
    <source>
        <dbReference type="ARBA" id="ARBA00023274"/>
    </source>
</evidence>
<dbReference type="Pfam" id="PF01632">
    <property type="entry name" value="Ribosomal_L35p"/>
    <property type="match status" value="1"/>
</dbReference>
<comment type="caution">
    <text evidence="6">The sequence shown here is derived from an EMBL/GenBank/DDBJ whole genome shotgun (WGS) entry which is preliminary data.</text>
</comment>
<dbReference type="PANTHER" id="PTHR33343">
    <property type="entry name" value="54S RIBOSOMAL PROTEIN BL35M"/>
    <property type="match status" value="1"/>
</dbReference>
<evidence type="ECO:0000256" key="4">
    <source>
        <dbReference type="HAMAP-Rule" id="MF_00514"/>
    </source>
</evidence>
<evidence type="ECO:0000256" key="1">
    <source>
        <dbReference type="ARBA" id="ARBA00006598"/>
    </source>
</evidence>
<dbReference type="InterPro" id="IPR018265">
    <property type="entry name" value="Ribosomal_bL35_CS"/>
</dbReference>
<gene>
    <name evidence="4 6" type="primary">rpmI</name>
    <name evidence="6" type="ORF">D7Y13_44205</name>
</gene>
<evidence type="ECO:0000256" key="2">
    <source>
        <dbReference type="ARBA" id="ARBA00022980"/>
    </source>
</evidence>
<dbReference type="InterPro" id="IPR021137">
    <property type="entry name" value="Ribosomal_bL35-like"/>
</dbReference>
<dbReference type="HAMAP" id="MF_00514">
    <property type="entry name" value="Ribosomal_bL35"/>
    <property type="match status" value="1"/>
</dbReference>
<dbReference type="GO" id="GO:0005840">
    <property type="term" value="C:ribosome"/>
    <property type="evidence" value="ECO:0007669"/>
    <property type="project" value="UniProtKB-KW"/>
</dbReference>
<evidence type="ECO:0000313" key="7">
    <source>
        <dbReference type="Proteomes" id="UP000278907"/>
    </source>
</evidence>
<keyword evidence="7" id="KW-1185">Reference proteome</keyword>
<keyword evidence="3 4" id="KW-0687">Ribonucleoprotein</keyword>
<dbReference type="Proteomes" id="UP000278907">
    <property type="component" value="Unassembled WGS sequence"/>
</dbReference>
<dbReference type="InterPro" id="IPR001706">
    <property type="entry name" value="Ribosomal_bL35"/>
</dbReference>
<evidence type="ECO:0000313" key="6">
    <source>
        <dbReference type="EMBL" id="RKH76915.1"/>
    </source>
</evidence>
<dbReference type="NCBIfam" id="TIGR00001">
    <property type="entry name" value="rpmI_bact"/>
    <property type="match status" value="1"/>
</dbReference>
<protein>
    <recommendedName>
        <fullName evidence="4">Large ribosomal subunit protein bL35</fullName>
    </recommendedName>
</protein>
<proteinExistence type="inferred from homology"/>